<feature type="region of interest" description="Disordered" evidence="1">
    <location>
        <begin position="56"/>
        <end position="114"/>
    </location>
</feature>
<evidence type="ECO:0000313" key="2">
    <source>
        <dbReference type="EMBL" id="GBG58703.1"/>
    </source>
</evidence>
<name>A0A388JLS8_CHABU</name>
<accession>A0A388JLS8</accession>
<feature type="compositionally biased region" description="Basic and acidic residues" evidence="1">
    <location>
        <begin position="100"/>
        <end position="113"/>
    </location>
</feature>
<protein>
    <submittedName>
        <fullName evidence="2">Uncharacterized protein</fullName>
    </submittedName>
</protein>
<proteinExistence type="predicted"/>
<dbReference type="EMBL" id="BFEA01000001">
    <property type="protein sequence ID" value="GBG58703.1"/>
    <property type="molecule type" value="Genomic_DNA"/>
</dbReference>
<feature type="compositionally biased region" description="Basic and acidic residues" evidence="1">
    <location>
        <begin position="83"/>
        <end position="92"/>
    </location>
</feature>
<evidence type="ECO:0000313" key="3">
    <source>
        <dbReference type="Proteomes" id="UP000265515"/>
    </source>
</evidence>
<feature type="compositionally biased region" description="Acidic residues" evidence="1">
    <location>
        <begin position="258"/>
        <end position="272"/>
    </location>
</feature>
<dbReference type="Proteomes" id="UP000265515">
    <property type="component" value="Unassembled WGS sequence"/>
</dbReference>
<feature type="region of interest" description="Disordered" evidence="1">
    <location>
        <begin position="237"/>
        <end position="294"/>
    </location>
</feature>
<feature type="compositionally biased region" description="Basic and acidic residues" evidence="1">
    <location>
        <begin position="66"/>
        <end position="75"/>
    </location>
</feature>
<comment type="caution">
    <text evidence="2">The sequence shown here is derived from an EMBL/GenBank/DDBJ whole genome shotgun (WGS) entry which is preliminary data.</text>
</comment>
<evidence type="ECO:0000256" key="1">
    <source>
        <dbReference type="SAM" id="MobiDB-lite"/>
    </source>
</evidence>
<dbReference type="Gramene" id="GBG58703">
    <property type="protein sequence ID" value="GBG58703"/>
    <property type="gene ID" value="CBR_g104"/>
</dbReference>
<reference evidence="2 3" key="1">
    <citation type="journal article" date="2018" name="Cell">
        <title>The Chara Genome: Secondary Complexity and Implications for Plant Terrestrialization.</title>
        <authorList>
            <person name="Nishiyama T."/>
            <person name="Sakayama H."/>
            <person name="Vries J.D."/>
            <person name="Buschmann H."/>
            <person name="Saint-Marcoux D."/>
            <person name="Ullrich K.K."/>
            <person name="Haas F.B."/>
            <person name="Vanderstraeten L."/>
            <person name="Becker D."/>
            <person name="Lang D."/>
            <person name="Vosolsobe S."/>
            <person name="Rombauts S."/>
            <person name="Wilhelmsson P.K.I."/>
            <person name="Janitza P."/>
            <person name="Kern R."/>
            <person name="Heyl A."/>
            <person name="Rumpler F."/>
            <person name="Villalobos L.I.A.C."/>
            <person name="Clay J.M."/>
            <person name="Skokan R."/>
            <person name="Toyoda A."/>
            <person name="Suzuki Y."/>
            <person name="Kagoshima H."/>
            <person name="Schijlen E."/>
            <person name="Tajeshwar N."/>
            <person name="Catarino B."/>
            <person name="Hetherington A.J."/>
            <person name="Saltykova A."/>
            <person name="Bonnot C."/>
            <person name="Breuninger H."/>
            <person name="Symeonidi A."/>
            <person name="Radhakrishnan G.V."/>
            <person name="Van Nieuwerburgh F."/>
            <person name="Deforce D."/>
            <person name="Chang C."/>
            <person name="Karol K.G."/>
            <person name="Hedrich R."/>
            <person name="Ulvskov P."/>
            <person name="Glockner G."/>
            <person name="Delwiche C.F."/>
            <person name="Petrasek J."/>
            <person name="Van de Peer Y."/>
            <person name="Friml J."/>
            <person name="Beilby M."/>
            <person name="Dolan L."/>
            <person name="Kohara Y."/>
            <person name="Sugano S."/>
            <person name="Fujiyama A."/>
            <person name="Delaux P.-M."/>
            <person name="Quint M."/>
            <person name="TheiBen G."/>
            <person name="Hagemann M."/>
            <person name="Harholt J."/>
            <person name="Dunand C."/>
            <person name="Zachgo S."/>
            <person name="Langdale J."/>
            <person name="Maumus F."/>
            <person name="Straeten D.V.D."/>
            <person name="Gould S.B."/>
            <person name="Rensing S.A."/>
        </authorList>
    </citation>
    <scope>NUCLEOTIDE SEQUENCE [LARGE SCALE GENOMIC DNA]</scope>
    <source>
        <strain evidence="2 3">S276</strain>
    </source>
</reference>
<keyword evidence="3" id="KW-1185">Reference proteome</keyword>
<organism evidence="2 3">
    <name type="scientific">Chara braunii</name>
    <name type="common">Braun's stonewort</name>
    <dbReference type="NCBI Taxonomy" id="69332"/>
    <lineage>
        <taxon>Eukaryota</taxon>
        <taxon>Viridiplantae</taxon>
        <taxon>Streptophyta</taxon>
        <taxon>Charophyceae</taxon>
        <taxon>Charales</taxon>
        <taxon>Characeae</taxon>
        <taxon>Chara</taxon>
    </lineage>
</organism>
<dbReference type="AlphaFoldDB" id="A0A388JLS8"/>
<gene>
    <name evidence="2" type="ORF">CBR_g104</name>
</gene>
<sequence length="294" mass="32387">MNLKFELVKEAEENFEAELPMRLGNEVLRIKFVCKHTPWCDRCRWWFHISTDGCPRADEDDSEDQAGQHRTDNHPSRQQRSSGDCHIRDAAREVPSQVHGSREVLHAGEEGSKGRINMCESSIHNEGAASSSQPRLRDEPAAIRHIPGAASQHPRQSITLGTGFRQHVPAGGLLRSQGPGTYQYGVPYNPYGNYFGHMYGIGDGPNPAAAASRPVVAGLGGTFTEEPRDREVVRQQLSEARASGRRTNLDPYVHETSQVEDEAEAVEGDDASEASSQLPPERGDGMEASPRNIQ</sequence>